<feature type="compositionally biased region" description="Low complexity" evidence="1">
    <location>
        <begin position="47"/>
        <end position="61"/>
    </location>
</feature>
<feature type="region of interest" description="Disordered" evidence="1">
    <location>
        <begin position="244"/>
        <end position="289"/>
    </location>
</feature>
<dbReference type="EMBL" id="CAMKVN010002510">
    <property type="protein sequence ID" value="CAI2181401.1"/>
    <property type="molecule type" value="Genomic_DNA"/>
</dbReference>
<feature type="compositionally biased region" description="Polar residues" evidence="1">
    <location>
        <begin position="353"/>
        <end position="367"/>
    </location>
</feature>
<feature type="compositionally biased region" description="Polar residues" evidence="1">
    <location>
        <begin position="265"/>
        <end position="289"/>
    </location>
</feature>
<reference evidence="2" key="1">
    <citation type="submission" date="2022-08" db="EMBL/GenBank/DDBJ databases">
        <authorList>
            <person name="Kallberg Y."/>
            <person name="Tangrot J."/>
            <person name="Rosling A."/>
        </authorList>
    </citation>
    <scope>NUCLEOTIDE SEQUENCE</scope>
    <source>
        <strain evidence="2">Wild A</strain>
    </source>
</reference>
<accession>A0A9W4SUU9</accession>
<evidence type="ECO:0000313" key="2">
    <source>
        <dbReference type="EMBL" id="CAI2181401.1"/>
    </source>
</evidence>
<feature type="region of interest" description="Disordered" evidence="1">
    <location>
        <begin position="340"/>
        <end position="416"/>
    </location>
</feature>
<sequence>MYSFNGEFDDSSATRSANNISVMNKLNDYFKVSLGEPKSNHLNDAESNTTTTNANSTITSTYGENASISSCNDKMQQQDDEALHDSQDDDEARAFKSQFDEIKCATRMLENSKNNAYNRFQGFAGRVPTPLQRRVGETGPNPIHQRSYSYSTYQQQTNRHMLKPQRSISSIKGLSLNGNSSAYSVGKFYSNQKPSTPYTSHGFDLFDNADDLFSPLRLQFDDSNSVNGNDDAFMRYKDIENGGGRSFNPNRFGNNGSVDEWDDSYPSTPISNGQFTPLPLTPSSTYSNRSPYLAHQNSLLDDEELIEKAKLLEDKQRLILIQQRQLDNALAALNENEARYKLNNTTPPPMPTRGNSSSSLQKNSFGSKLTVPPPRFQTSQDPIGPPTKKSGYNTPLPITPTESNSPSPTFSLFSNPPALSLNQNLMNQQQNYKQTMVSDKNSFEFNPFDECLTPSNSSPKTKNNDDGYFSYCSHPNIPSTKNNIWAENNYFSSHQETKRNDFYSTNYKLLSPTIPASPASYFRASLYSSPVNECEEENLFADDSSDIAKTIVDIKQQALATRDQIIQNIIINIFKEIAFN</sequence>
<feature type="compositionally biased region" description="Polar residues" evidence="1">
    <location>
        <begin position="247"/>
        <end position="257"/>
    </location>
</feature>
<evidence type="ECO:0000256" key="1">
    <source>
        <dbReference type="SAM" id="MobiDB-lite"/>
    </source>
</evidence>
<gene>
    <name evidence="2" type="ORF">FWILDA_LOCUS10067</name>
</gene>
<organism evidence="2 3">
    <name type="scientific">Funneliformis geosporum</name>
    <dbReference type="NCBI Taxonomy" id="1117311"/>
    <lineage>
        <taxon>Eukaryota</taxon>
        <taxon>Fungi</taxon>
        <taxon>Fungi incertae sedis</taxon>
        <taxon>Mucoromycota</taxon>
        <taxon>Glomeromycotina</taxon>
        <taxon>Glomeromycetes</taxon>
        <taxon>Glomerales</taxon>
        <taxon>Glomeraceae</taxon>
        <taxon>Funneliformis</taxon>
    </lineage>
</organism>
<feature type="region of interest" description="Disordered" evidence="1">
    <location>
        <begin position="40"/>
        <end position="68"/>
    </location>
</feature>
<dbReference type="OrthoDB" id="2398759at2759"/>
<evidence type="ECO:0000313" key="3">
    <source>
        <dbReference type="Proteomes" id="UP001153678"/>
    </source>
</evidence>
<keyword evidence="3" id="KW-1185">Reference proteome</keyword>
<dbReference type="AlphaFoldDB" id="A0A9W4SUU9"/>
<comment type="caution">
    <text evidence="2">The sequence shown here is derived from an EMBL/GenBank/DDBJ whole genome shotgun (WGS) entry which is preliminary data.</text>
</comment>
<protein>
    <submittedName>
        <fullName evidence="2">19031_t:CDS:1</fullName>
    </submittedName>
</protein>
<name>A0A9W4SUU9_9GLOM</name>
<proteinExistence type="predicted"/>
<feature type="compositionally biased region" description="Polar residues" evidence="1">
    <location>
        <begin position="400"/>
        <end position="414"/>
    </location>
</feature>
<dbReference type="Proteomes" id="UP001153678">
    <property type="component" value="Unassembled WGS sequence"/>
</dbReference>